<dbReference type="Gene3D" id="1.50.10.140">
    <property type="match status" value="1"/>
</dbReference>
<dbReference type="AlphaFoldDB" id="A0A937AAR9"/>
<organism evidence="4 5">
    <name type="scientific">Marivirga atlantica</name>
    <dbReference type="NCBI Taxonomy" id="1548457"/>
    <lineage>
        <taxon>Bacteria</taxon>
        <taxon>Pseudomonadati</taxon>
        <taxon>Bacteroidota</taxon>
        <taxon>Cytophagia</taxon>
        <taxon>Cytophagales</taxon>
        <taxon>Marivirgaceae</taxon>
        <taxon>Marivirga</taxon>
    </lineage>
</organism>
<protein>
    <submittedName>
        <fullName evidence="4">Ig-like domain-containing protein</fullName>
    </submittedName>
</protein>
<feature type="domain" description="Glycoamylase-like" evidence="2">
    <location>
        <begin position="432"/>
        <end position="644"/>
    </location>
</feature>
<evidence type="ECO:0000313" key="4">
    <source>
        <dbReference type="EMBL" id="MBL0766750.1"/>
    </source>
</evidence>
<keyword evidence="5" id="KW-1185">Reference proteome</keyword>
<keyword evidence="1" id="KW-0732">Signal</keyword>
<feature type="domain" description="SbsA Ig-like" evidence="3">
    <location>
        <begin position="40"/>
        <end position="135"/>
    </location>
</feature>
<dbReference type="InterPro" id="IPR032812">
    <property type="entry name" value="SbsA_Ig"/>
</dbReference>
<accession>A0A937AAR9</accession>
<dbReference type="Pfam" id="PF10091">
    <property type="entry name" value="Glycoamylase"/>
    <property type="match status" value="1"/>
</dbReference>
<reference evidence="4" key="1">
    <citation type="submission" date="2021-01" db="EMBL/GenBank/DDBJ databases">
        <title>Marivirga sp. nov., isolated from intertidal surface sediments.</title>
        <authorList>
            <person name="Zhang M."/>
        </authorList>
    </citation>
    <scope>NUCLEOTIDE SEQUENCE</scope>
    <source>
        <strain evidence="4">SM1354</strain>
    </source>
</reference>
<dbReference type="Gene3D" id="2.60.40.3710">
    <property type="match status" value="1"/>
</dbReference>
<evidence type="ECO:0000256" key="1">
    <source>
        <dbReference type="ARBA" id="ARBA00022729"/>
    </source>
</evidence>
<dbReference type="EMBL" id="JAERQG010000004">
    <property type="protein sequence ID" value="MBL0766750.1"/>
    <property type="molecule type" value="Genomic_DNA"/>
</dbReference>
<evidence type="ECO:0000259" key="3">
    <source>
        <dbReference type="Pfam" id="PF13205"/>
    </source>
</evidence>
<dbReference type="Pfam" id="PF13205">
    <property type="entry name" value="Big_5"/>
    <property type="match status" value="1"/>
</dbReference>
<dbReference type="RefSeq" id="WP_201923636.1">
    <property type="nucleotide sequence ID" value="NZ_JAERQG010000004.1"/>
</dbReference>
<dbReference type="Proteomes" id="UP000642920">
    <property type="component" value="Unassembled WGS sequence"/>
</dbReference>
<proteinExistence type="predicted"/>
<evidence type="ECO:0000259" key="2">
    <source>
        <dbReference type="Pfam" id="PF10091"/>
    </source>
</evidence>
<name>A0A937AAR9_9BACT</name>
<dbReference type="PROSITE" id="PS51257">
    <property type="entry name" value="PROKAR_LIPOPROTEIN"/>
    <property type="match status" value="1"/>
</dbReference>
<evidence type="ECO:0000313" key="5">
    <source>
        <dbReference type="Proteomes" id="UP000642920"/>
    </source>
</evidence>
<sequence length="658" mass="73818">MRHLSPLILLLSFLLLSCNEETPDAQNEILRLQSIRVGTTSLSPNEPEQEVPADQNIVITFSEELDRSSAESNLELRNNSGDLVDVSYAYLDNDKTISIIPSNFLPRAISYTLLIGEITSVNNSAFPGASYSFITEQGSFNLLSATLADNDLFSSRRIQNVGFAPTIQLSFSDSLQNVGAIQQFFTVKNRFGSALSSQLSLSNDHKNVSLTVSGEAQPLNKYTFEISDELRSATDLRFEGFTKEFYTQIDSTYDFPEISDDALLTKVQEQTFKYFWDFGHPVSGLARERNTSGNTVTIGGSGFGVMSILVGIERGFITRQEGVQRLSTIINFLENADRFHGVWPHWMNGNTGETIPFSANDDGADLVETAFMIEGLLAVRQYLDGNVTEEAAIISKITTLWEEVEWTWFQQEGDNVLTWHWSPNFDFEKNLKIRGWNEALVIYTLAASSPTYPITKQVYEEGWASNGGMVNGSTYYGYQLPLGYDRGGPLFFAHYSFLGMDPRNLEDQYANYMEQNIAHSLINRAYCIANPQNYVGYGENAWGLTASDTYNGYTAHSPTNDIGTITPTAAISSIPYTPEESMAAIKHFYYLMGDKLWGEYGFHDAYNVTQNWYANSYLAIDQGPIIIMIENYRTGLIWDLYMSDPDVQDGLNKLGFTY</sequence>
<dbReference type="InterPro" id="IPR019282">
    <property type="entry name" value="Glycoamylase-like_cons_dom"/>
</dbReference>
<comment type="caution">
    <text evidence="4">The sequence shown here is derived from an EMBL/GenBank/DDBJ whole genome shotgun (WGS) entry which is preliminary data.</text>
</comment>
<gene>
    <name evidence="4" type="ORF">JKP34_15895</name>
</gene>